<dbReference type="RefSeq" id="XP_038745532.1">
    <property type="nucleotide sequence ID" value="XM_038889234.1"/>
</dbReference>
<dbReference type="AlphaFoldDB" id="A0A9P6I6Q1"/>
<proteinExistence type="predicted"/>
<reference evidence="1" key="1">
    <citation type="submission" date="2020-03" db="EMBL/GenBank/DDBJ databases">
        <authorList>
            <person name="He L."/>
        </authorList>
    </citation>
    <scope>NUCLEOTIDE SEQUENCE</scope>
    <source>
        <strain evidence="1">CkLH20</strain>
    </source>
</reference>
<gene>
    <name evidence="1" type="ORF">CkaCkLH20_06517</name>
</gene>
<comment type="caution">
    <text evidence="1">The sequence shown here is derived from an EMBL/GenBank/DDBJ whole genome shotgun (WGS) entry which is preliminary data.</text>
</comment>
<protein>
    <submittedName>
        <fullName evidence="1">Uncharacterized protein</fullName>
    </submittedName>
</protein>
<dbReference type="OrthoDB" id="4903094at2759"/>
<dbReference type="EMBL" id="JAATWM020000019">
    <property type="protein sequence ID" value="KAF9876071.1"/>
    <property type="molecule type" value="Genomic_DNA"/>
</dbReference>
<accession>A0A9P6I6Q1</accession>
<dbReference type="Proteomes" id="UP000781932">
    <property type="component" value="Unassembled WGS sequence"/>
</dbReference>
<sequence length="150" mass="16978">MGPLQQTIRCMGHVVRAVRASRDYRVRSKKANTEVLHRADCIVESQIIYRKGPAVSKLIRHYIPYDLYGDGPMFQDSGDNRVTDCRTCLTTMCEQIDKKYECGHTGFHDIKWCQNVGRGCMGPGAQHETVAWSGLCTDCANRQSDPNPQR</sequence>
<reference evidence="1" key="2">
    <citation type="submission" date="2020-11" db="EMBL/GenBank/DDBJ databases">
        <title>Whole genome sequencing of Colletotrichum sp.</title>
        <authorList>
            <person name="Li H."/>
        </authorList>
    </citation>
    <scope>NUCLEOTIDE SEQUENCE</scope>
    <source>
        <strain evidence="1">CkLH20</strain>
    </source>
</reference>
<dbReference type="GeneID" id="62162308"/>
<evidence type="ECO:0000313" key="2">
    <source>
        <dbReference type="Proteomes" id="UP000781932"/>
    </source>
</evidence>
<organism evidence="1 2">
    <name type="scientific">Colletotrichum karsti</name>
    <dbReference type="NCBI Taxonomy" id="1095194"/>
    <lineage>
        <taxon>Eukaryota</taxon>
        <taxon>Fungi</taxon>
        <taxon>Dikarya</taxon>
        <taxon>Ascomycota</taxon>
        <taxon>Pezizomycotina</taxon>
        <taxon>Sordariomycetes</taxon>
        <taxon>Hypocreomycetidae</taxon>
        <taxon>Glomerellales</taxon>
        <taxon>Glomerellaceae</taxon>
        <taxon>Colletotrichum</taxon>
        <taxon>Colletotrichum boninense species complex</taxon>
    </lineage>
</organism>
<name>A0A9P6I6Q1_9PEZI</name>
<evidence type="ECO:0000313" key="1">
    <source>
        <dbReference type="EMBL" id="KAF9876071.1"/>
    </source>
</evidence>
<keyword evidence="2" id="KW-1185">Reference proteome</keyword>